<feature type="compositionally biased region" description="Polar residues" evidence="2">
    <location>
        <begin position="228"/>
        <end position="239"/>
    </location>
</feature>
<dbReference type="InterPro" id="IPR013094">
    <property type="entry name" value="AB_hydrolase_3"/>
</dbReference>
<keyword evidence="5" id="KW-1185">Reference proteome</keyword>
<dbReference type="Proteomes" id="UP000800200">
    <property type="component" value="Unassembled WGS sequence"/>
</dbReference>
<sequence>MLPRLRSTYAARASILRRIPSHLTCVHQSPKRLFSALVDSPRREQVSIPCRSNGFITLDIFHPLTCSPPSPILIYLPSGPIIPDQSDEEERIISSLSASTRSTIARINYRLSPQHQFPTPIHDVLTGYEWILENLIHDGSNSTFRQPHISRLGVCGELVGGSLATMLALTECRLGGSRIGAAAVNNPIVDWVFPDELPPLEQSEHPEPFAPEDTSFPADQDLTSWWTQQDEQDARSQQAQRKRTPRPPPPTSWVYNGANPIIPSLTLSGERDVLFSKPENYCDRFASPIHFFRSPHGQLIYPKGNNILASTPPKELPEDSFDIETQLSINHYESLGKALAEPEIPTLVRCRAYVRIYPPSGIKLELPQLHITTGSRSPLFDQASELAKLMKRSIARQALRSRSARTKWQDPTEKARYEEYAEQRVRMSMVDGVGLWTQPEDTDIWKTSMASVGAWMREILVSAT</sequence>
<evidence type="ECO:0000256" key="1">
    <source>
        <dbReference type="ARBA" id="ARBA00022801"/>
    </source>
</evidence>
<feature type="region of interest" description="Disordered" evidence="2">
    <location>
        <begin position="228"/>
        <end position="256"/>
    </location>
</feature>
<name>A0A6A6EQK4_9PEZI</name>
<dbReference type="EMBL" id="ML994614">
    <property type="protein sequence ID" value="KAF2192988.1"/>
    <property type="molecule type" value="Genomic_DNA"/>
</dbReference>
<dbReference type="AlphaFoldDB" id="A0A6A6EQK4"/>
<accession>A0A6A6EQK4</accession>
<proteinExistence type="predicted"/>
<reference evidence="4" key="1">
    <citation type="journal article" date="2020" name="Stud. Mycol.">
        <title>101 Dothideomycetes genomes: a test case for predicting lifestyles and emergence of pathogens.</title>
        <authorList>
            <person name="Haridas S."/>
            <person name="Albert R."/>
            <person name="Binder M."/>
            <person name="Bloem J."/>
            <person name="Labutti K."/>
            <person name="Salamov A."/>
            <person name="Andreopoulos B."/>
            <person name="Baker S."/>
            <person name="Barry K."/>
            <person name="Bills G."/>
            <person name="Bluhm B."/>
            <person name="Cannon C."/>
            <person name="Castanera R."/>
            <person name="Culley D."/>
            <person name="Daum C."/>
            <person name="Ezra D."/>
            <person name="Gonzalez J."/>
            <person name="Henrissat B."/>
            <person name="Kuo A."/>
            <person name="Liang C."/>
            <person name="Lipzen A."/>
            <person name="Lutzoni F."/>
            <person name="Magnuson J."/>
            <person name="Mondo S."/>
            <person name="Nolan M."/>
            <person name="Ohm R."/>
            <person name="Pangilinan J."/>
            <person name="Park H.-J."/>
            <person name="Ramirez L."/>
            <person name="Alfaro M."/>
            <person name="Sun H."/>
            <person name="Tritt A."/>
            <person name="Yoshinaga Y."/>
            <person name="Zwiers L.-H."/>
            <person name="Turgeon B."/>
            <person name="Goodwin S."/>
            <person name="Spatafora J."/>
            <person name="Crous P."/>
            <person name="Grigoriev I."/>
        </authorList>
    </citation>
    <scope>NUCLEOTIDE SEQUENCE</scope>
    <source>
        <strain evidence="4">CBS 207.26</strain>
    </source>
</reference>
<evidence type="ECO:0000259" key="3">
    <source>
        <dbReference type="Pfam" id="PF07859"/>
    </source>
</evidence>
<protein>
    <submittedName>
        <fullName evidence="4">Alpha/beta-hydrolase</fullName>
    </submittedName>
</protein>
<dbReference type="SUPFAM" id="SSF53474">
    <property type="entry name" value="alpha/beta-Hydrolases"/>
    <property type="match status" value="1"/>
</dbReference>
<evidence type="ECO:0000313" key="4">
    <source>
        <dbReference type="EMBL" id="KAF2192988.1"/>
    </source>
</evidence>
<feature type="domain" description="Alpha/beta hydrolase fold-3" evidence="3">
    <location>
        <begin position="80"/>
        <end position="285"/>
    </location>
</feature>
<organism evidence="4 5">
    <name type="scientific">Zopfia rhizophila CBS 207.26</name>
    <dbReference type="NCBI Taxonomy" id="1314779"/>
    <lineage>
        <taxon>Eukaryota</taxon>
        <taxon>Fungi</taxon>
        <taxon>Dikarya</taxon>
        <taxon>Ascomycota</taxon>
        <taxon>Pezizomycotina</taxon>
        <taxon>Dothideomycetes</taxon>
        <taxon>Dothideomycetes incertae sedis</taxon>
        <taxon>Zopfiaceae</taxon>
        <taxon>Zopfia</taxon>
    </lineage>
</organism>
<dbReference type="PANTHER" id="PTHR48081">
    <property type="entry name" value="AB HYDROLASE SUPERFAMILY PROTEIN C4A8.06C"/>
    <property type="match status" value="1"/>
</dbReference>
<dbReference type="Pfam" id="PF07859">
    <property type="entry name" value="Abhydrolase_3"/>
    <property type="match status" value="1"/>
</dbReference>
<gene>
    <name evidence="4" type="ORF">K469DRAFT_552209</name>
</gene>
<dbReference type="InterPro" id="IPR050300">
    <property type="entry name" value="GDXG_lipolytic_enzyme"/>
</dbReference>
<dbReference type="OrthoDB" id="5396420at2759"/>
<dbReference type="InterPro" id="IPR029058">
    <property type="entry name" value="AB_hydrolase_fold"/>
</dbReference>
<evidence type="ECO:0000256" key="2">
    <source>
        <dbReference type="SAM" id="MobiDB-lite"/>
    </source>
</evidence>
<evidence type="ECO:0000313" key="5">
    <source>
        <dbReference type="Proteomes" id="UP000800200"/>
    </source>
</evidence>
<dbReference type="GO" id="GO:0016787">
    <property type="term" value="F:hydrolase activity"/>
    <property type="evidence" value="ECO:0007669"/>
    <property type="project" value="UniProtKB-KW"/>
</dbReference>
<dbReference type="Gene3D" id="3.40.50.1820">
    <property type="entry name" value="alpha/beta hydrolase"/>
    <property type="match status" value="1"/>
</dbReference>
<dbReference type="PANTHER" id="PTHR48081:SF8">
    <property type="entry name" value="ALPHA_BETA HYDROLASE FOLD-3 DOMAIN-CONTAINING PROTEIN-RELATED"/>
    <property type="match status" value="1"/>
</dbReference>
<feature type="region of interest" description="Disordered" evidence="2">
    <location>
        <begin position="200"/>
        <end position="219"/>
    </location>
</feature>
<keyword evidence="1 4" id="KW-0378">Hydrolase</keyword>